<gene>
    <name evidence="1" type="ORF">EV657_13225</name>
</gene>
<reference evidence="1 2" key="1">
    <citation type="submission" date="2019-03" db="EMBL/GenBank/DDBJ databases">
        <title>Genomic Encyclopedia of Type Strains, Phase IV (KMG-IV): sequencing the most valuable type-strain genomes for metagenomic binning, comparative biology and taxonomic classification.</title>
        <authorList>
            <person name="Goeker M."/>
        </authorList>
    </citation>
    <scope>NUCLEOTIDE SEQUENCE [LARGE SCALE GENOMIC DNA]</scope>
    <source>
        <strain evidence="1 2">JA181</strain>
    </source>
</reference>
<dbReference type="RefSeq" id="WP_134079429.1">
    <property type="nucleotide sequence ID" value="NZ_SOEB01000032.1"/>
</dbReference>
<dbReference type="AlphaFoldDB" id="A0A4R8F9K1"/>
<evidence type="ECO:0000313" key="1">
    <source>
        <dbReference type="EMBL" id="TDX22189.1"/>
    </source>
</evidence>
<organism evidence="1 2">
    <name type="scientific">Rhodovulum visakhapatnamense</name>
    <dbReference type="NCBI Taxonomy" id="364297"/>
    <lineage>
        <taxon>Bacteria</taxon>
        <taxon>Pseudomonadati</taxon>
        <taxon>Pseudomonadota</taxon>
        <taxon>Alphaproteobacteria</taxon>
        <taxon>Rhodobacterales</taxon>
        <taxon>Paracoccaceae</taxon>
        <taxon>Rhodovulum</taxon>
    </lineage>
</organism>
<protein>
    <recommendedName>
        <fullName evidence="3">Primase-like protein</fullName>
    </recommendedName>
</protein>
<proteinExistence type="predicted"/>
<evidence type="ECO:0000313" key="2">
    <source>
        <dbReference type="Proteomes" id="UP000295484"/>
    </source>
</evidence>
<sequence length="247" mass="27325">MSLRFTRITSYKPTILSKQYELKNGKLAKSVSAQMVRGFAVVREITMFYDFIGELTQLRESDALAYGLPKGTTSAAVVTKDAFDKLSQDAKAETLTRTNEHFHWSDGPSILMIDIDPPSEAESVSQRQALDVLIAACPKLREIPKIWMPSSSSYIYTTDGKSLTGLRGQRIYMPVDRGSDIPDISEAIWQRLWASGHGFVKVSKSGALLKNSLIDNAVYQPSRLDFAAGAVTGPGLEQRRGSPEYLQ</sequence>
<dbReference type="Proteomes" id="UP000295484">
    <property type="component" value="Unassembled WGS sequence"/>
</dbReference>
<evidence type="ECO:0008006" key="3">
    <source>
        <dbReference type="Google" id="ProtNLM"/>
    </source>
</evidence>
<accession>A0A4R8F9K1</accession>
<comment type="caution">
    <text evidence="1">The sequence shown here is derived from an EMBL/GenBank/DDBJ whole genome shotgun (WGS) entry which is preliminary data.</text>
</comment>
<name>A0A4R8F9K1_9RHOB</name>
<dbReference type="EMBL" id="SOEB01000032">
    <property type="protein sequence ID" value="TDX22189.1"/>
    <property type="molecule type" value="Genomic_DNA"/>
</dbReference>